<keyword evidence="3" id="KW-1185">Reference proteome</keyword>
<evidence type="ECO:0000256" key="1">
    <source>
        <dbReference type="SAM" id="MobiDB-lite"/>
    </source>
</evidence>
<sequence>MLLPRVTRVFRSRWSALWWAGGILFLASRVATADGLTGRAASQTPPPADPWAIDSQ</sequence>
<proteinExistence type="predicted"/>
<accession>A0A7X1FAG9</accession>
<protein>
    <submittedName>
        <fullName evidence="2">Uncharacterized protein</fullName>
    </submittedName>
</protein>
<dbReference type="RefSeq" id="WP_185684783.1">
    <property type="nucleotide sequence ID" value="NZ_JACLAU010000046.1"/>
</dbReference>
<evidence type="ECO:0000313" key="3">
    <source>
        <dbReference type="Proteomes" id="UP000520156"/>
    </source>
</evidence>
<dbReference type="AlphaFoldDB" id="A0A7X1FAG9"/>
<name>A0A7X1FAG9_9SPHN</name>
<evidence type="ECO:0000313" key="2">
    <source>
        <dbReference type="EMBL" id="MBC2653408.1"/>
    </source>
</evidence>
<dbReference type="Proteomes" id="UP000520156">
    <property type="component" value="Unassembled WGS sequence"/>
</dbReference>
<organism evidence="2 3">
    <name type="scientific">Novosphingobium aerophilum</name>
    <dbReference type="NCBI Taxonomy" id="2839843"/>
    <lineage>
        <taxon>Bacteria</taxon>
        <taxon>Pseudomonadati</taxon>
        <taxon>Pseudomonadota</taxon>
        <taxon>Alphaproteobacteria</taxon>
        <taxon>Sphingomonadales</taxon>
        <taxon>Sphingomonadaceae</taxon>
        <taxon>Novosphingobium</taxon>
    </lineage>
</organism>
<dbReference type="EMBL" id="JACLAU010000046">
    <property type="protein sequence ID" value="MBC2653408.1"/>
    <property type="molecule type" value="Genomic_DNA"/>
</dbReference>
<gene>
    <name evidence="2" type="ORF">H7F49_17115</name>
</gene>
<feature type="region of interest" description="Disordered" evidence="1">
    <location>
        <begin position="36"/>
        <end position="56"/>
    </location>
</feature>
<reference evidence="2 3" key="1">
    <citation type="submission" date="2020-08" db="EMBL/GenBank/DDBJ databases">
        <title>The genome sequence of Novosphingobium flavum 4Y4.</title>
        <authorList>
            <person name="Liu Y."/>
        </authorList>
    </citation>
    <scope>NUCLEOTIDE SEQUENCE [LARGE SCALE GENOMIC DNA]</scope>
    <source>
        <strain evidence="2 3">4Y4</strain>
    </source>
</reference>
<comment type="caution">
    <text evidence="2">The sequence shown here is derived from an EMBL/GenBank/DDBJ whole genome shotgun (WGS) entry which is preliminary data.</text>
</comment>